<evidence type="ECO:0000313" key="1">
    <source>
        <dbReference type="Proteomes" id="UP000887540"/>
    </source>
</evidence>
<dbReference type="WBParaSite" id="ACRNAN_scaffold19395.g9084.t1">
    <property type="protein sequence ID" value="ACRNAN_scaffold19395.g9084.t1"/>
    <property type="gene ID" value="ACRNAN_scaffold19395.g9084"/>
</dbReference>
<sequence length="126" mass="14563">MVQPLELQDMNLLELFEKLKLIDEEFCNWMVSQGLIHGSVTCNNCQRAMQDRMDGRNRYWICENRACRTGPTNQTKPKKGFLIVCSALMQFARPIKDNLTKSDFVDDRTKSELNDIITSPQSFNAI</sequence>
<keyword evidence="1" id="KW-1185">Reference proteome</keyword>
<proteinExistence type="predicted"/>
<evidence type="ECO:0000313" key="2">
    <source>
        <dbReference type="WBParaSite" id="ACRNAN_scaffold19395.g9084.t1"/>
    </source>
</evidence>
<reference evidence="2" key="1">
    <citation type="submission" date="2022-11" db="UniProtKB">
        <authorList>
            <consortium name="WormBaseParasite"/>
        </authorList>
    </citation>
    <scope>IDENTIFICATION</scope>
</reference>
<protein>
    <submittedName>
        <fullName evidence="2">Transposase</fullName>
    </submittedName>
</protein>
<dbReference type="AlphaFoldDB" id="A0A914D5M8"/>
<name>A0A914D5M8_9BILA</name>
<organism evidence="1 2">
    <name type="scientific">Acrobeloides nanus</name>
    <dbReference type="NCBI Taxonomy" id="290746"/>
    <lineage>
        <taxon>Eukaryota</taxon>
        <taxon>Metazoa</taxon>
        <taxon>Ecdysozoa</taxon>
        <taxon>Nematoda</taxon>
        <taxon>Chromadorea</taxon>
        <taxon>Rhabditida</taxon>
        <taxon>Tylenchina</taxon>
        <taxon>Cephalobomorpha</taxon>
        <taxon>Cephaloboidea</taxon>
        <taxon>Cephalobidae</taxon>
        <taxon>Acrobeloides</taxon>
    </lineage>
</organism>
<accession>A0A914D5M8</accession>
<dbReference type="Proteomes" id="UP000887540">
    <property type="component" value="Unplaced"/>
</dbReference>